<dbReference type="GO" id="GO:0008757">
    <property type="term" value="F:S-adenosylmethionine-dependent methyltransferase activity"/>
    <property type="evidence" value="ECO:0007669"/>
    <property type="project" value="UniProtKB-ARBA"/>
</dbReference>
<comment type="caution">
    <text evidence="1">The sequence shown here is derived from an EMBL/GenBank/DDBJ whole genome shotgun (WGS) entry which is preliminary data.</text>
</comment>
<name>A0AAD4F4W6_9PEZI</name>
<evidence type="ECO:0008006" key="3">
    <source>
        <dbReference type="Google" id="ProtNLM"/>
    </source>
</evidence>
<dbReference type="InterPro" id="IPR029063">
    <property type="entry name" value="SAM-dependent_MTases_sf"/>
</dbReference>
<protein>
    <recommendedName>
        <fullName evidence="3">Rapid response to glucose protein 1</fullName>
    </recommendedName>
</protein>
<reference evidence="1" key="1">
    <citation type="submission" date="2023-02" db="EMBL/GenBank/DDBJ databases">
        <authorList>
            <person name="Palmer J.M."/>
        </authorList>
    </citation>
    <scope>NUCLEOTIDE SEQUENCE</scope>
    <source>
        <strain evidence="1">FW57</strain>
    </source>
</reference>
<dbReference type="Pfam" id="PF10294">
    <property type="entry name" value="Methyltransf_16"/>
    <property type="match status" value="1"/>
</dbReference>
<evidence type="ECO:0000313" key="2">
    <source>
        <dbReference type="Proteomes" id="UP001197093"/>
    </source>
</evidence>
<dbReference type="GO" id="GO:0005829">
    <property type="term" value="C:cytosol"/>
    <property type="evidence" value="ECO:0007669"/>
    <property type="project" value="TreeGrafter"/>
</dbReference>
<gene>
    <name evidence="1" type="ORF">NEMBOFW57_003220</name>
</gene>
<organism evidence="1 2">
    <name type="scientific">Staphylotrichum longicolle</name>
    <dbReference type="NCBI Taxonomy" id="669026"/>
    <lineage>
        <taxon>Eukaryota</taxon>
        <taxon>Fungi</taxon>
        <taxon>Dikarya</taxon>
        <taxon>Ascomycota</taxon>
        <taxon>Pezizomycotina</taxon>
        <taxon>Sordariomycetes</taxon>
        <taxon>Sordariomycetidae</taxon>
        <taxon>Sordariales</taxon>
        <taxon>Chaetomiaceae</taxon>
        <taxon>Staphylotrichum</taxon>
    </lineage>
</organism>
<dbReference type="PANTHER" id="PTHR14614">
    <property type="entry name" value="HEPATOCELLULAR CARCINOMA-ASSOCIATED ANTIGEN"/>
    <property type="match status" value="1"/>
</dbReference>
<evidence type="ECO:0000313" key="1">
    <source>
        <dbReference type="EMBL" id="KAG7293174.1"/>
    </source>
</evidence>
<dbReference type="EMBL" id="JAHCVI010000001">
    <property type="protein sequence ID" value="KAG7293174.1"/>
    <property type="molecule type" value="Genomic_DNA"/>
</dbReference>
<proteinExistence type="predicted"/>
<dbReference type="AlphaFoldDB" id="A0AAD4F4W6"/>
<sequence length="320" mass="35543">MRDTVLVSSPEDDELPHLWQKPAYGVLLACLKNLHVEPRVWNAHVSRADILKEQAATAHDRREIVSFLSTIIKSSLAWLDSDDEREVIWDEASKRMSERCGRTGDSLGLKTWGSSYALARLLHEFTAGPLAHLFAPGAMSTPEEVLELGSGTGLLGLAAACFWKTSVVLTDLPTITPNLAHNASLNQNVVERRGGRVEVAPLTWGGGEDDTDERFRELNRYQLIIVADPLYDDDHPALLATAIDEQLALSPDARVLVMVPQRDEITKGLLETLRGELARRPSSLFCLEESIVDGQDDWGDDHDDDETQHVGFWWGVFGRS</sequence>
<accession>A0AAD4F4W6</accession>
<dbReference type="Gene3D" id="3.40.50.150">
    <property type="entry name" value="Vaccinia Virus protein VP39"/>
    <property type="match status" value="1"/>
</dbReference>
<dbReference type="InterPro" id="IPR019410">
    <property type="entry name" value="Methyltransf_16"/>
</dbReference>
<dbReference type="PANTHER" id="PTHR14614:SF156">
    <property type="entry name" value="PROTEIN-LYSINE N-METHYLTRANSFERASE EFM2"/>
    <property type="match status" value="1"/>
</dbReference>
<dbReference type="SUPFAM" id="SSF53335">
    <property type="entry name" value="S-adenosyl-L-methionine-dependent methyltransferases"/>
    <property type="match status" value="1"/>
</dbReference>
<keyword evidence="2" id="KW-1185">Reference proteome</keyword>
<dbReference type="Proteomes" id="UP001197093">
    <property type="component" value="Unassembled WGS sequence"/>
</dbReference>